<dbReference type="AlphaFoldDB" id="A0A4V1GM53"/>
<keyword evidence="3" id="KW-1185">Reference proteome</keyword>
<sequence>MSDMLNHYCCGREALNTLPEHSAMNAIILNHYDAYRLGTQGPDFFYYHHPMPWKGTKPLHRYGNLIHKKRVDAFFYYGFKYAFTNERDRDIILSYLAGFSCHHSLDVATHPYIFYKTGHCDSTVPGSRIYSYYHKYFEVLLDVAHYQYEYQKLGCFFPLEKLFTPSPRTLNALEQFFTFIMKYIYGETTPRDCIKDTVADTAQLARLFSDPKNRKKHFLQPIEKLIQEERLVTRVFYPLYTNEYLVLNIAEEPWQHPCTGETFTDSYPQLFKQAVDDTVRKINMMDNFLINDKVTVSEVHEMYGNKCYDRALPCGSNLEMTHFDVIFEKHPQL</sequence>
<name>A0A4V1GM53_EUBML</name>
<dbReference type="Proteomes" id="UP000218387">
    <property type="component" value="Chromosome"/>
</dbReference>
<gene>
    <name evidence="2" type="ORF">CPZ25_012390</name>
</gene>
<evidence type="ECO:0000313" key="3">
    <source>
        <dbReference type="Proteomes" id="UP000218387"/>
    </source>
</evidence>
<dbReference type="InterPro" id="IPR029002">
    <property type="entry name" value="PLPC/GPLD1"/>
</dbReference>
<reference evidence="2 3" key="1">
    <citation type="submission" date="2018-05" db="EMBL/GenBank/DDBJ databases">
        <title>Genome comparison of Eubacterium sp.</title>
        <authorList>
            <person name="Feng Y."/>
            <person name="Sanchez-Andrea I."/>
            <person name="Stams A.J.M."/>
            <person name="De Vos W.M."/>
        </authorList>
    </citation>
    <scope>NUCLEOTIDE SEQUENCE [LARGE SCALE GENOMIC DNA]</scope>
    <source>
        <strain evidence="2 3">YI</strain>
    </source>
</reference>
<dbReference type="Pfam" id="PF00882">
    <property type="entry name" value="Zn_dep_PLPC"/>
    <property type="match status" value="1"/>
</dbReference>
<feature type="domain" description="Phospholipase C/D" evidence="1">
    <location>
        <begin position="7"/>
        <end position="142"/>
    </location>
</feature>
<evidence type="ECO:0000259" key="1">
    <source>
        <dbReference type="Pfam" id="PF00882"/>
    </source>
</evidence>
<dbReference type="EMBL" id="CP029487">
    <property type="protein sequence ID" value="QCT72086.1"/>
    <property type="molecule type" value="Genomic_DNA"/>
</dbReference>
<evidence type="ECO:0000313" key="2">
    <source>
        <dbReference type="EMBL" id="QCT72086.1"/>
    </source>
</evidence>
<dbReference type="RefSeq" id="WP_096918716.1">
    <property type="nucleotide sequence ID" value="NZ_CP029487.1"/>
</dbReference>
<accession>A0A4V1GM53</accession>
<organism evidence="2 3">
    <name type="scientific">Eubacterium maltosivorans</name>
    <dbReference type="NCBI Taxonomy" id="2041044"/>
    <lineage>
        <taxon>Bacteria</taxon>
        <taxon>Bacillati</taxon>
        <taxon>Bacillota</taxon>
        <taxon>Clostridia</taxon>
        <taxon>Eubacteriales</taxon>
        <taxon>Eubacteriaceae</taxon>
        <taxon>Eubacterium</taxon>
    </lineage>
</organism>
<protein>
    <recommendedName>
        <fullName evidence="1">Phospholipase C/D domain-containing protein</fullName>
    </recommendedName>
</protein>
<dbReference type="KEGG" id="emt:CPZ25_012390"/>
<proteinExistence type="predicted"/>